<evidence type="ECO:0000313" key="1">
    <source>
        <dbReference type="EMBL" id="MEQ2198596.1"/>
    </source>
</evidence>
<reference evidence="1 2" key="1">
    <citation type="submission" date="2021-06" db="EMBL/GenBank/DDBJ databases">
        <authorList>
            <person name="Palmer J.M."/>
        </authorList>
    </citation>
    <scope>NUCLEOTIDE SEQUENCE [LARGE SCALE GENOMIC DNA]</scope>
    <source>
        <strain evidence="1 2">XC_2019</strain>
        <tissue evidence="1">Muscle</tissue>
    </source>
</reference>
<accession>A0ABV0QRY9</accession>
<dbReference type="EMBL" id="JAHRIN010019960">
    <property type="protein sequence ID" value="MEQ2198596.1"/>
    <property type="molecule type" value="Genomic_DNA"/>
</dbReference>
<evidence type="ECO:0000313" key="2">
    <source>
        <dbReference type="Proteomes" id="UP001434883"/>
    </source>
</evidence>
<gene>
    <name evidence="1" type="ORF">XENOCAPTIV_015239</name>
</gene>
<keyword evidence="2" id="KW-1185">Reference proteome</keyword>
<comment type="caution">
    <text evidence="1">The sequence shown here is derived from an EMBL/GenBank/DDBJ whole genome shotgun (WGS) entry which is preliminary data.</text>
</comment>
<name>A0ABV0QRY9_9TELE</name>
<protein>
    <submittedName>
        <fullName evidence="1">Uncharacterized protein</fullName>
    </submittedName>
</protein>
<organism evidence="1 2">
    <name type="scientific">Xenoophorus captivus</name>
    <dbReference type="NCBI Taxonomy" id="1517983"/>
    <lineage>
        <taxon>Eukaryota</taxon>
        <taxon>Metazoa</taxon>
        <taxon>Chordata</taxon>
        <taxon>Craniata</taxon>
        <taxon>Vertebrata</taxon>
        <taxon>Euteleostomi</taxon>
        <taxon>Actinopterygii</taxon>
        <taxon>Neopterygii</taxon>
        <taxon>Teleostei</taxon>
        <taxon>Neoteleostei</taxon>
        <taxon>Acanthomorphata</taxon>
        <taxon>Ovalentaria</taxon>
        <taxon>Atherinomorphae</taxon>
        <taxon>Cyprinodontiformes</taxon>
        <taxon>Goodeidae</taxon>
        <taxon>Xenoophorus</taxon>
    </lineage>
</organism>
<proteinExistence type="predicted"/>
<sequence length="101" mass="11088">MLSSGSKELGAEPDGVTMNVVGVAFNGLTEAVWNGTDMYRSGGCGIWGLDDYAMRLTICYQNLHVAFSIYGIFTDVPVNRAMGSNTPPCHHRFWLLNFPLI</sequence>
<dbReference type="Proteomes" id="UP001434883">
    <property type="component" value="Unassembled WGS sequence"/>
</dbReference>